<feature type="transmembrane region" description="Helical" evidence="11">
    <location>
        <begin position="77"/>
        <end position="94"/>
    </location>
</feature>
<dbReference type="OrthoDB" id="5969463at2759"/>
<dbReference type="InterPro" id="IPR050402">
    <property type="entry name" value="OR51/52/56-like"/>
</dbReference>
<dbReference type="KEGG" id="cang:105520524"/>
<sequence>MTLVSFFSFLLKSLIMALSNSSWRLPQPSFFPIGILGLEESQHWIALTLGILYLLALVGNVTILFIIWTDPSSHQPVYLFLSMIATIDLVLASSTAPKALVVLLVHAHEIGYTICLIQMFFIHAFSSMESGALVAMALDCYVAICHLLHHSTILHPGVIGRIGMAVLVRGLPLLIPFPILLQKLIFFQTTIIGHAYCEHMAVVKLACSETTVNRTYGLTVALLVIGLDVLDIGVSYAHILQAVLKVPGNEARLKAFSTCGSHVCVILVFYVPGMFSFLTHCFGHHVPHHVHVLLTTLYLLMPPELNPLVYGVKTQQIHQRVLRVFTQKD</sequence>
<organism evidence="14 15">
    <name type="scientific">Colobus angolensis palliatus</name>
    <name type="common">Peters' Angolan colobus</name>
    <dbReference type="NCBI Taxonomy" id="336983"/>
    <lineage>
        <taxon>Eukaryota</taxon>
        <taxon>Metazoa</taxon>
        <taxon>Chordata</taxon>
        <taxon>Craniata</taxon>
        <taxon>Vertebrata</taxon>
        <taxon>Euteleostomi</taxon>
        <taxon>Mammalia</taxon>
        <taxon>Eutheria</taxon>
        <taxon>Euarchontoglires</taxon>
        <taxon>Primates</taxon>
        <taxon>Haplorrhini</taxon>
        <taxon>Catarrhini</taxon>
        <taxon>Cercopithecidae</taxon>
        <taxon>Colobinae</taxon>
        <taxon>Colobus</taxon>
    </lineage>
</organism>
<dbReference type="InterPro" id="IPR000725">
    <property type="entry name" value="Olfact_rcpt"/>
</dbReference>
<dbReference type="InterPro" id="IPR000276">
    <property type="entry name" value="GPCR_Rhodpsn"/>
</dbReference>
<keyword evidence="3" id="KW-0716">Sensory transduction</keyword>
<evidence type="ECO:0000313" key="14">
    <source>
        <dbReference type="Ensembl" id="ENSCANP00000005466.1"/>
    </source>
</evidence>
<dbReference type="PROSITE" id="PS50262">
    <property type="entry name" value="G_PROTEIN_RECEP_F1_2"/>
    <property type="match status" value="1"/>
</dbReference>
<evidence type="ECO:0000256" key="10">
    <source>
        <dbReference type="ARBA" id="ARBA00023224"/>
    </source>
</evidence>
<keyword evidence="7" id="KW-0297">G-protein coupled receptor</keyword>
<evidence type="ECO:0000256" key="6">
    <source>
        <dbReference type="ARBA" id="ARBA00022989"/>
    </source>
</evidence>
<keyword evidence="4 11" id="KW-0812">Transmembrane</keyword>
<dbReference type="PRINTS" id="PR00245">
    <property type="entry name" value="OLFACTORYR"/>
</dbReference>
<protein>
    <recommendedName>
        <fullName evidence="13">G-protein coupled receptors family 1 profile domain-containing protein</fullName>
    </recommendedName>
</protein>
<dbReference type="SUPFAM" id="SSF81321">
    <property type="entry name" value="Family A G protein-coupled receptor-like"/>
    <property type="match status" value="1"/>
</dbReference>
<dbReference type="AlphaFoldDB" id="A0A2K5HM97"/>
<evidence type="ECO:0000256" key="9">
    <source>
        <dbReference type="ARBA" id="ARBA00023170"/>
    </source>
</evidence>
<dbReference type="PRINTS" id="PR00237">
    <property type="entry name" value="GPCRRHODOPSN"/>
</dbReference>
<name>A0A2K5HM97_COLAP</name>
<keyword evidence="6 11" id="KW-1133">Transmembrane helix</keyword>
<reference evidence="14" key="1">
    <citation type="submission" date="2025-08" db="UniProtKB">
        <authorList>
            <consortium name="Ensembl"/>
        </authorList>
    </citation>
    <scope>IDENTIFICATION</scope>
</reference>
<evidence type="ECO:0000256" key="5">
    <source>
        <dbReference type="ARBA" id="ARBA00022725"/>
    </source>
</evidence>
<evidence type="ECO:0000259" key="13">
    <source>
        <dbReference type="PROSITE" id="PS50262"/>
    </source>
</evidence>
<keyword evidence="15" id="KW-1185">Reference proteome</keyword>
<dbReference type="FunFam" id="1.20.1070.10:FF:000006">
    <property type="entry name" value="Olfactory receptor"/>
    <property type="match status" value="1"/>
</dbReference>
<dbReference type="GO" id="GO:0004930">
    <property type="term" value="F:G protein-coupled receptor activity"/>
    <property type="evidence" value="ECO:0007669"/>
    <property type="project" value="UniProtKB-KW"/>
</dbReference>
<evidence type="ECO:0000313" key="15">
    <source>
        <dbReference type="Proteomes" id="UP000233080"/>
    </source>
</evidence>
<evidence type="ECO:0000256" key="11">
    <source>
        <dbReference type="SAM" id="Phobius"/>
    </source>
</evidence>
<comment type="subcellular location">
    <subcellularLocation>
        <location evidence="2">Membrane</location>
        <topology evidence="2">Multi-pass membrane protein</topology>
    </subcellularLocation>
</comment>
<evidence type="ECO:0000256" key="12">
    <source>
        <dbReference type="SAM" id="SignalP"/>
    </source>
</evidence>
<dbReference type="Pfam" id="PF13853">
    <property type="entry name" value="7tm_4"/>
    <property type="match status" value="1"/>
</dbReference>
<feature type="transmembrane region" description="Helical" evidence="11">
    <location>
        <begin position="158"/>
        <end position="181"/>
    </location>
</feature>
<dbReference type="GeneID" id="105520524"/>
<feature type="chain" id="PRO_5014338292" description="G-protein coupled receptors family 1 profile domain-containing protein" evidence="12">
    <location>
        <begin position="18"/>
        <end position="329"/>
    </location>
</feature>
<dbReference type="Proteomes" id="UP000233080">
    <property type="component" value="Unassembled WGS sequence"/>
</dbReference>
<evidence type="ECO:0000256" key="7">
    <source>
        <dbReference type="ARBA" id="ARBA00023040"/>
    </source>
</evidence>
<keyword evidence="9" id="KW-0675">Receptor</keyword>
<dbReference type="GO" id="GO:0005886">
    <property type="term" value="C:plasma membrane"/>
    <property type="evidence" value="ECO:0007669"/>
    <property type="project" value="TreeGrafter"/>
</dbReference>
<dbReference type="GO" id="GO:0004984">
    <property type="term" value="F:olfactory receptor activity"/>
    <property type="evidence" value="ECO:0007669"/>
    <property type="project" value="InterPro"/>
</dbReference>
<comment type="function">
    <text evidence="1">Odorant receptor.</text>
</comment>
<keyword evidence="12" id="KW-0732">Signal</keyword>
<evidence type="ECO:0000256" key="3">
    <source>
        <dbReference type="ARBA" id="ARBA00022606"/>
    </source>
</evidence>
<evidence type="ECO:0000256" key="8">
    <source>
        <dbReference type="ARBA" id="ARBA00023136"/>
    </source>
</evidence>
<feature type="transmembrane region" description="Helical" evidence="11">
    <location>
        <begin position="41"/>
        <end position="68"/>
    </location>
</feature>
<keyword evidence="10" id="KW-0807">Transducer</keyword>
<feature type="transmembrane region" description="Helical" evidence="11">
    <location>
        <begin position="133"/>
        <end position="152"/>
    </location>
</feature>
<dbReference type="RefSeq" id="XP_011809677.1">
    <property type="nucleotide sequence ID" value="XM_011954287.1"/>
</dbReference>
<dbReference type="Ensembl" id="ENSCANT00000020989.1">
    <property type="protein sequence ID" value="ENSCANP00000005466.1"/>
    <property type="gene ID" value="ENSCANG00000018731.1"/>
</dbReference>
<feature type="transmembrane region" description="Helical" evidence="11">
    <location>
        <begin position="100"/>
        <end position="121"/>
    </location>
</feature>
<dbReference type="InterPro" id="IPR017452">
    <property type="entry name" value="GPCR_Rhodpsn_7TM"/>
</dbReference>
<proteinExistence type="predicted"/>
<reference evidence="14" key="2">
    <citation type="submission" date="2025-09" db="UniProtKB">
        <authorList>
            <consortium name="Ensembl"/>
        </authorList>
    </citation>
    <scope>IDENTIFICATION</scope>
</reference>
<accession>A0A2K5HM97</accession>
<keyword evidence="8 11" id="KW-0472">Membrane</keyword>
<dbReference type="PANTHER" id="PTHR26450:SF96">
    <property type="entry name" value="OLFACTORY RECEPTOR 52L1"/>
    <property type="match status" value="1"/>
</dbReference>
<dbReference type="PANTHER" id="PTHR26450">
    <property type="entry name" value="OLFACTORY RECEPTOR 56B1-RELATED"/>
    <property type="match status" value="1"/>
</dbReference>
<feature type="domain" description="G-protein coupled receptors family 1 profile" evidence="13">
    <location>
        <begin position="59"/>
        <end position="310"/>
    </location>
</feature>
<feature type="signal peptide" evidence="12">
    <location>
        <begin position="1"/>
        <end position="17"/>
    </location>
</feature>
<keyword evidence="5" id="KW-0552">Olfaction</keyword>
<evidence type="ECO:0000256" key="2">
    <source>
        <dbReference type="ARBA" id="ARBA00004141"/>
    </source>
</evidence>
<dbReference type="Gene3D" id="1.20.1070.10">
    <property type="entry name" value="Rhodopsin 7-helix transmembrane proteins"/>
    <property type="match status" value="1"/>
</dbReference>
<dbReference type="OMA" id="QMLAILW"/>
<dbReference type="STRING" id="336983.ENSCANP00000005466"/>
<evidence type="ECO:0000256" key="1">
    <source>
        <dbReference type="ARBA" id="ARBA00002936"/>
    </source>
</evidence>
<evidence type="ECO:0000256" key="4">
    <source>
        <dbReference type="ARBA" id="ARBA00022692"/>
    </source>
</evidence>